<keyword evidence="9 13" id="KW-0547">Nucleotide-binding</keyword>
<comment type="function">
    <text evidence="12 13">Catalyzes the condensation of pantoate with beta-alanine in an ATP-dependent reaction via a pantoyl-adenylate intermediate.</text>
</comment>
<keyword evidence="6 13" id="KW-0963">Cytoplasm</keyword>
<dbReference type="GO" id="GO:0015940">
    <property type="term" value="P:pantothenate biosynthetic process"/>
    <property type="evidence" value="ECO:0007669"/>
    <property type="project" value="UniProtKB-UniRule"/>
</dbReference>
<feature type="binding site" evidence="13">
    <location>
        <begin position="184"/>
        <end position="187"/>
    </location>
    <ligand>
        <name>ATP</name>
        <dbReference type="ChEBI" id="CHEBI:30616"/>
    </ligand>
</feature>
<dbReference type="NCBIfam" id="TIGR00018">
    <property type="entry name" value="panC"/>
    <property type="match status" value="1"/>
</dbReference>
<feature type="binding site" evidence="13">
    <location>
        <begin position="147"/>
        <end position="150"/>
    </location>
    <ligand>
        <name>ATP</name>
        <dbReference type="ChEBI" id="CHEBI:30616"/>
    </ligand>
</feature>
<dbReference type="GO" id="GO:0005829">
    <property type="term" value="C:cytosol"/>
    <property type="evidence" value="ECO:0007669"/>
    <property type="project" value="TreeGrafter"/>
</dbReference>
<name>A0A6P1MFX5_9BACT</name>
<dbReference type="InterPro" id="IPR003721">
    <property type="entry name" value="Pantoate_ligase"/>
</dbReference>
<dbReference type="PANTHER" id="PTHR21299">
    <property type="entry name" value="CYTIDYLATE KINASE/PANTOATE-BETA-ALANINE LIGASE"/>
    <property type="match status" value="1"/>
</dbReference>
<evidence type="ECO:0000256" key="9">
    <source>
        <dbReference type="ARBA" id="ARBA00022741"/>
    </source>
</evidence>
<keyword evidence="10 13" id="KW-0067">ATP-binding</keyword>
<dbReference type="GO" id="GO:0004592">
    <property type="term" value="F:pantoate-beta-alanine ligase activity"/>
    <property type="evidence" value="ECO:0007669"/>
    <property type="project" value="UniProtKB-UniRule"/>
</dbReference>
<accession>A0A6P1MFX5</accession>
<dbReference type="CDD" id="cd00560">
    <property type="entry name" value="PanC"/>
    <property type="match status" value="1"/>
</dbReference>
<organism evidence="14 15">
    <name type="scientific">Tichowtungia aerotolerans</name>
    <dbReference type="NCBI Taxonomy" id="2697043"/>
    <lineage>
        <taxon>Bacteria</taxon>
        <taxon>Pseudomonadati</taxon>
        <taxon>Kiritimatiellota</taxon>
        <taxon>Tichowtungiia</taxon>
        <taxon>Tichowtungiales</taxon>
        <taxon>Tichowtungiaceae</taxon>
        <taxon>Tichowtungia</taxon>
    </lineage>
</organism>
<evidence type="ECO:0000256" key="3">
    <source>
        <dbReference type="ARBA" id="ARBA00009256"/>
    </source>
</evidence>
<evidence type="ECO:0000256" key="8">
    <source>
        <dbReference type="ARBA" id="ARBA00022655"/>
    </source>
</evidence>
<feature type="binding site" evidence="13">
    <location>
        <position position="153"/>
    </location>
    <ligand>
        <name>(R)-pantoate</name>
        <dbReference type="ChEBI" id="CHEBI:15980"/>
    </ligand>
</feature>
<dbReference type="PANTHER" id="PTHR21299:SF1">
    <property type="entry name" value="PANTOATE--BETA-ALANINE LIGASE"/>
    <property type="match status" value="1"/>
</dbReference>
<keyword evidence="15" id="KW-1185">Reference proteome</keyword>
<dbReference type="Proteomes" id="UP000464954">
    <property type="component" value="Chromosome"/>
</dbReference>
<proteinExistence type="inferred from homology"/>
<dbReference type="HAMAP" id="MF_00158">
    <property type="entry name" value="PanC"/>
    <property type="match status" value="1"/>
</dbReference>
<comment type="subcellular location">
    <subcellularLocation>
        <location evidence="1 13">Cytoplasm</location>
    </subcellularLocation>
</comment>
<dbReference type="RefSeq" id="WP_160629155.1">
    <property type="nucleotide sequence ID" value="NZ_CP047593.1"/>
</dbReference>
<keyword evidence="8 13" id="KW-0566">Pantothenate biosynthesis</keyword>
<evidence type="ECO:0000256" key="1">
    <source>
        <dbReference type="ARBA" id="ARBA00004496"/>
    </source>
</evidence>
<dbReference type="InterPro" id="IPR042176">
    <property type="entry name" value="Pantoate_ligase_C"/>
</dbReference>
<dbReference type="FunFam" id="3.40.50.620:FF:000114">
    <property type="entry name" value="Pantothenate synthetase"/>
    <property type="match status" value="1"/>
</dbReference>
<dbReference type="GO" id="GO:0005524">
    <property type="term" value="F:ATP binding"/>
    <property type="evidence" value="ECO:0007669"/>
    <property type="project" value="UniProtKB-KW"/>
</dbReference>
<feature type="binding site" evidence="13">
    <location>
        <position position="61"/>
    </location>
    <ligand>
        <name>beta-alanine</name>
        <dbReference type="ChEBI" id="CHEBI:57966"/>
    </ligand>
</feature>
<gene>
    <name evidence="13" type="primary">panC</name>
    <name evidence="14" type="ORF">GT409_11100</name>
</gene>
<dbReference type="Gene3D" id="3.40.50.620">
    <property type="entry name" value="HUPs"/>
    <property type="match status" value="1"/>
</dbReference>
<evidence type="ECO:0000313" key="15">
    <source>
        <dbReference type="Proteomes" id="UP000464954"/>
    </source>
</evidence>
<comment type="similarity">
    <text evidence="3 13">Belongs to the pantothenate synthetase family.</text>
</comment>
<dbReference type="Gene3D" id="3.30.1300.10">
    <property type="entry name" value="Pantoate-beta-alanine ligase, C-terminal domain"/>
    <property type="match status" value="1"/>
</dbReference>
<dbReference type="SUPFAM" id="SSF52374">
    <property type="entry name" value="Nucleotidylyl transferase"/>
    <property type="match status" value="1"/>
</dbReference>
<comment type="catalytic activity">
    <reaction evidence="11 13">
        <text>(R)-pantoate + beta-alanine + ATP = (R)-pantothenate + AMP + diphosphate + H(+)</text>
        <dbReference type="Rhea" id="RHEA:10912"/>
        <dbReference type="ChEBI" id="CHEBI:15378"/>
        <dbReference type="ChEBI" id="CHEBI:15980"/>
        <dbReference type="ChEBI" id="CHEBI:29032"/>
        <dbReference type="ChEBI" id="CHEBI:30616"/>
        <dbReference type="ChEBI" id="CHEBI:33019"/>
        <dbReference type="ChEBI" id="CHEBI:57966"/>
        <dbReference type="ChEBI" id="CHEBI:456215"/>
        <dbReference type="EC" id="6.3.2.1"/>
    </reaction>
</comment>
<evidence type="ECO:0000256" key="13">
    <source>
        <dbReference type="HAMAP-Rule" id="MF_00158"/>
    </source>
</evidence>
<dbReference type="EC" id="6.3.2.1" evidence="4 13"/>
<dbReference type="Pfam" id="PF02569">
    <property type="entry name" value="Pantoate_ligase"/>
    <property type="match status" value="1"/>
</dbReference>
<dbReference type="EMBL" id="CP047593">
    <property type="protein sequence ID" value="QHI69975.1"/>
    <property type="molecule type" value="Genomic_DNA"/>
</dbReference>
<keyword evidence="7 13" id="KW-0436">Ligase</keyword>
<evidence type="ECO:0000256" key="12">
    <source>
        <dbReference type="ARBA" id="ARBA00055042"/>
    </source>
</evidence>
<dbReference type="UniPathway" id="UPA00028">
    <property type="reaction ID" value="UER00005"/>
</dbReference>
<sequence>MKIIQSPAEMQSVAQAQRREGKTIGFVPTMGFLHEGHLSLMHSARARCDVLVASIFVNPTQFGPNEDLDAYPRDFERDEKLCREAGVDFLFYPTPENMYLDGHSIWVDEESLSGVLCGTSRPGHFRGVCTVVAKLLHIALPDFMVLGEKDAQQLRVLRRMVRDLNFPVEIVSGPTIREPDGLAKSSRNKYLRPEERAEAVCLFQGLEKAKELYSAGEREANVLKNSICEIIRKTSGSIDYVEIVDDETLKPVQTLNKPVLVALAVRFPGARLIDNAVLGK</sequence>
<evidence type="ECO:0000313" key="14">
    <source>
        <dbReference type="EMBL" id="QHI69975.1"/>
    </source>
</evidence>
<comment type="miscellaneous">
    <text evidence="13">The reaction proceeds by a bi uni uni bi ping pong mechanism.</text>
</comment>
<comment type="pathway">
    <text evidence="2 13">Cofactor biosynthesis; (R)-pantothenate biosynthesis; (R)-pantothenate from (R)-pantoate and beta-alanine: step 1/1.</text>
</comment>
<evidence type="ECO:0000256" key="4">
    <source>
        <dbReference type="ARBA" id="ARBA00012219"/>
    </source>
</evidence>
<dbReference type="FunFam" id="3.30.1300.10:FF:000001">
    <property type="entry name" value="Pantothenate synthetase"/>
    <property type="match status" value="1"/>
</dbReference>
<reference evidence="14 15" key="1">
    <citation type="submission" date="2020-01" db="EMBL/GenBank/DDBJ databases">
        <title>Ponticoccus aerotolerans gen. nov., sp. nov., an anaerobic bacterium and proposal of Ponticoccusceae fam. nov., Ponticoccusles ord. nov. and Ponticoccuse classis nov. in the phylum Kiritimatiellaeota.</title>
        <authorList>
            <person name="Zhou L.Y."/>
            <person name="Du Z.J."/>
        </authorList>
    </citation>
    <scope>NUCLEOTIDE SEQUENCE [LARGE SCALE GENOMIC DNA]</scope>
    <source>
        <strain evidence="14 15">S-5007</strain>
    </source>
</reference>
<evidence type="ECO:0000256" key="7">
    <source>
        <dbReference type="ARBA" id="ARBA00022598"/>
    </source>
</evidence>
<evidence type="ECO:0000256" key="2">
    <source>
        <dbReference type="ARBA" id="ARBA00004990"/>
    </source>
</evidence>
<feature type="binding site" evidence="13">
    <location>
        <position position="61"/>
    </location>
    <ligand>
        <name>(R)-pantoate</name>
        <dbReference type="ChEBI" id="CHEBI:15980"/>
    </ligand>
</feature>
<evidence type="ECO:0000256" key="11">
    <source>
        <dbReference type="ARBA" id="ARBA00048258"/>
    </source>
</evidence>
<evidence type="ECO:0000256" key="10">
    <source>
        <dbReference type="ARBA" id="ARBA00022840"/>
    </source>
</evidence>
<protein>
    <recommendedName>
        <fullName evidence="5 13">Pantothenate synthetase</fullName>
        <shortName evidence="13">PS</shortName>
        <ecNumber evidence="4 13">6.3.2.1</ecNumber>
    </recommendedName>
    <alternativeName>
        <fullName evidence="13">Pantoate--beta-alanine ligase</fullName>
    </alternativeName>
    <alternativeName>
        <fullName evidence="13">Pantoate-activating enzyme</fullName>
    </alternativeName>
</protein>
<feature type="binding site" evidence="13">
    <location>
        <begin position="30"/>
        <end position="37"/>
    </location>
    <ligand>
        <name>ATP</name>
        <dbReference type="ChEBI" id="CHEBI:30616"/>
    </ligand>
</feature>
<evidence type="ECO:0000256" key="5">
    <source>
        <dbReference type="ARBA" id="ARBA00014155"/>
    </source>
</evidence>
<feature type="binding site" evidence="13">
    <location>
        <position position="176"/>
    </location>
    <ligand>
        <name>ATP</name>
        <dbReference type="ChEBI" id="CHEBI:30616"/>
    </ligand>
</feature>
<evidence type="ECO:0000256" key="6">
    <source>
        <dbReference type="ARBA" id="ARBA00022490"/>
    </source>
</evidence>
<feature type="active site" description="Proton donor" evidence="13">
    <location>
        <position position="37"/>
    </location>
</feature>
<dbReference type="KEGG" id="taer:GT409_11100"/>
<comment type="subunit">
    <text evidence="13">Homodimer.</text>
</comment>
<dbReference type="InterPro" id="IPR014729">
    <property type="entry name" value="Rossmann-like_a/b/a_fold"/>
</dbReference>
<dbReference type="AlphaFoldDB" id="A0A6P1MFX5"/>